<keyword evidence="3" id="KW-1185">Reference proteome</keyword>
<protein>
    <submittedName>
        <fullName evidence="2">Uncharacterized protein</fullName>
    </submittedName>
</protein>
<accession>A0A5B7H6C7</accession>
<feature type="region of interest" description="Disordered" evidence="1">
    <location>
        <begin position="157"/>
        <end position="178"/>
    </location>
</feature>
<dbReference type="EMBL" id="VSRR010022353">
    <property type="protein sequence ID" value="MPC64638.1"/>
    <property type="molecule type" value="Genomic_DNA"/>
</dbReference>
<sequence>MARRCQVQEGLGCLEEGDGPGGAHPLHTLDCHYIVHVEADVELPEVRLLLKEMQRHRQLPHVDVPLHVGLLPASPALLTVGRLEAPTAVRSLPRNHSLQKARKQTLTQQPVKVWWNWAQTVRGHPRKHPVAFPPEPPAPQRPQWCHLSCKRQGVHEPRPLAVGEGGGPGGPPDPLQDHPPIVLGQADGRSPSIPPHAKPLQILSGLETRLGEIEGSQPRVWKKGLPDLLECHHPEVMTLDVGVESRQVHDQTRVLLVPPRDQEGTVQEDKAHSRASTTICVDPKEAPSRFPMRRADCAGDGRGAMACLQQAKWGERA</sequence>
<organism evidence="2 3">
    <name type="scientific">Portunus trituberculatus</name>
    <name type="common">Swimming crab</name>
    <name type="synonym">Neptunus trituberculatus</name>
    <dbReference type="NCBI Taxonomy" id="210409"/>
    <lineage>
        <taxon>Eukaryota</taxon>
        <taxon>Metazoa</taxon>
        <taxon>Ecdysozoa</taxon>
        <taxon>Arthropoda</taxon>
        <taxon>Crustacea</taxon>
        <taxon>Multicrustacea</taxon>
        <taxon>Malacostraca</taxon>
        <taxon>Eumalacostraca</taxon>
        <taxon>Eucarida</taxon>
        <taxon>Decapoda</taxon>
        <taxon>Pleocyemata</taxon>
        <taxon>Brachyura</taxon>
        <taxon>Eubrachyura</taxon>
        <taxon>Portunoidea</taxon>
        <taxon>Portunidae</taxon>
        <taxon>Portuninae</taxon>
        <taxon>Portunus</taxon>
    </lineage>
</organism>
<gene>
    <name evidence="2" type="ORF">E2C01_058756</name>
</gene>
<evidence type="ECO:0000313" key="3">
    <source>
        <dbReference type="Proteomes" id="UP000324222"/>
    </source>
</evidence>
<dbReference type="Proteomes" id="UP000324222">
    <property type="component" value="Unassembled WGS sequence"/>
</dbReference>
<evidence type="ECO:0000313" key="2">
    <source>
        <dbReference type="EMBL" id="MPC64638.1"/>
    </source>
</evidence>
<name>A0A5B7H6C7_PORTR</name>
<proteinExistence type="predicted"/>
<comment type="caution">
    <text evidence="2">The sequence shown here is derived from an EMBL/GenBank/DDBJ whole genome shotgun (WGS) entry which is preliminary data.</text>
</comment>
<dbReference type="AlphaFoldDB" id="A0A5B7H6C7"/>
<reference evidence="2 3" key="1">
    <citation type="submission" date="2019-05" db="EMBL/GenBank/DDBJ databases">
        <title>Another draft genome of Portunus trituberculatus and its Hox gene families provides insights of decapod evolution.</title>
        <authorList>
            <person name="Jeong J.-H."/>
            <person name="Song I."/>
            <person name="Kim S."/>
            <person name="Choi T."/>
            <person name="Kim D."/>
            <person name="Ryu S."/>
            <person name="Kim W."/>
        </authorList>
    </citation>
    <scope>NUCLEOTIDE SEQUENCE [LARGE SCALE GENOMIC DNA]</scope>
    <source>
        <tissue evidence="2">Muscle</tissue>
    </source>
</reference>
<evidence type="ECO:0000256" key="1">
    <source>
        <dbReference type="SAM" id="MobiDB-lite"/>
    </source>
</evidence>